<comment type="caution">
    <text evidence="1">The sequence shown here is derived from an EMBL/GenBank/DDBJ whole genome shotgun (WGS) entry which is preliminary data.</text>
</comment>
<reference evidence="2" key="1">
    <citation type="submission" date="2017-06" db="EMBL/GenBank/DDBJ databases">
        <authorList>
            <person name="LiPuma J."/>
            <person name="Spilker T."/>
        </authorList>
    </citation>
    <scope>NUCLEOTIDE SEQUENCE [LARGE SCALE GENOMIC DNA]</scope>
    <source>
        <strain evidence="2">AU17325</strain>
    </source>
</reference>
<proteinExistence type="predicted"/>
<evidence type="ECO:0000313" key="2">
    <source>
        <dbReference type="Proteomes" id="UP000214600"/>
    </source>
</evidence>
<protein>
    <submittedName>
        <fullName evidence="1">Uncharacterized protein</fullName>
    </submittedName>
</protein>
<gene>
    <name evidence="1" type="ORF">CFB84_26345</name>
</gene>
<evidence type="ECO:0000313" key="1">
    <source>
        <dbReference type="EMBL" id="OXI39852.1"/>
    </source>
</evidence>
<dbReference type="EMBL" id="NKFA01000009">
    <property type="protein sequence ID" value="OXI39852.1"/>
    <property type="molecule type" value="Genomic_DNA"/>
</dbReference>
<organism evidence="1 2">
    <name type="scientific">Burkholderia aenigmatica</name>
    <dbReference type="NCBI Taxonomy" id="2015348"/>
    <lineage>
        <taxon>Bacteria</taxon>
        <taxon>Pseudomonadati</taxon>
        <taxon>Pseudomonadota</taxon>
        <taxon>Betaproteobacteria</taxon>
        <taxon>Burkholderiales</taxon>
        <taxon>Burkholderiaceae</taxon>
        <taxon>Burkholderia</taxon>
        <taxon>Burkholderia cepacia complex</taxon>
    </lineage>
</organism>
<dbReference type="RefSeq" id="WP_089452653.1">
    <property type="nucleotide sequence ID" value="NZ_NKFA01000009.1"/>
</dbReference>
<dbReference type="Proteomes" id="UP000214600">
    <property type="component" value="Unassembled WGS sequence"/>
</dbReference>
<name>A0A228ICB3_9BURK</name>
<dbReference type="AlphaFoldDB" id="A0A228ICB3"/>
<reference evidence="1 2" key="2">
    <citation type="submission" date="2017-08" db="EMBL/GenBank/DDBJ databases">
        <title>WGS of novel Burkholderia cepaca complex species.</title>
        <authorList>
            <person name="Lipuma J."/>
            <person name="Spilker T."/>
        </authorList>
    </citation>
    <scope>NUCLEOTIDE SEQUENCE [LARGE SCALE GENOMIC DNA]</scope>
    <source>
        <strain evidence="1 2">AU17325</strain>
    </source>
</reference>
<sequence length="71" mass="8095">MERHFYHVRHVSRSSALHADTVATAAIRAPMRAHHRSRAYPESASDAPKHGHAKFAAVINLIPGFRRRMFH</sequence>
<accession>A0A228ICB3</accession>